<dbReference type="PANTHER" id="PTHR12001">
    <property type="entry name" value="GERANYLGERANYL PYROPHOSPHATE SYNTHASE"/>
    <property type="match status" value="1"/>
</dbReference>
<proteinExistence type="predicted"/>
<keyword evidence="2" id="KW-0460">Magnesium</keyword>
<dbReference type="PROSITE" id="PS00444">
    <property type="entry name" value="POLYPRENYL_SYNTHASE_2"/>
    <property type="match status" value="1"/>
</dbReference>
<evidence type="ECO:0000256" key="1">
    <source>
        <dbReference type="ARBA" id="ARBA00022723"/>
    </source>
</evidence>
<gene>
    <name evidence="3" type="ORF">METZ01_LOCUS34552</name>
</gene>
<organism evidence="3">
    <name type="scientific">marine metagenome</name>
    <dbReference type="NCBI Taxonomy" id="408172"/>
    <lineage>
        <taxon>unclassified sequences</taxon>
        <taxon>metagenomes</taxon>
        <taxon>ecological metagenomes</taxon>
    </lineage>
</organism>
<dbReference type="GO" id="GO:0004659">
    <property type="term" value="F:prenyltransferase activity"/>
    <property type="evidence" value="ECO:0007669"/>
    <property type="project" value="InterPro"/>
</dbReference>
<dbReference type="CDD" id="cd00685">
    <property type="entry name" value="Trans_IPPS_HT"/>
    <property type="match status" value="1"/>
</dbReference>
<dbReference type="GO" id="GO:0046872">
    <property type="term" value="F:metal ion binding"/>
    <property type="evidence" value="ECO:0007669"/>
    <property type="project" value="UniProtKB-KW"/>
</dbReference>
<dbReference type="InterPro" id="IPR033749">
    <property type="entry name" value="Polyprenyl_synt_CS"/>
</dbReference>
<dbReference type="GO" id="GO:0008299">
    <property type="term" value="P:isoprenoid biosynthetic process"/>
    <property type="evidence" value="ECO:0007669"/>
    <property type="project" value="InterPro"/>
</dbReference>
<dbReference type="AlphaFoldDB" id="A0A381QSK8"/>
<accession>A0A381QSK8</accession>
<evidence type="ECO:0000313" key="3">
    <source>
        <dbReference type="EMBL" id="SUZ81698.1"/>
    </source>
</evidence>
<dbReference type="PANTHER" id="PTHR12001:SF86">
    <property type="entry name" value="GERANYLGERANYL DIPHOSPHATE SYNTHASE"/>
    <property type="match status" value="1"/>
</dbReference>
<protein>
    <recommendedName>
        <fullName evidence="4">Polyprenyl synthetase family protein</fullName>
    </recommendedName>
</protein>
<dbReference type="EMBL" id="UINC01001479">
    <property type="protein sequence ID" value="SUZ81698.1"/>
    <property type="molecule type" value="Genomic_DNA"/>
</dbReference>
<reference evidence="3" key="1">
    <citation type="submission" date="2018-05" db="EMBL/GenBank/DDBJ databases">
        <authorList>
            <person name="Lanie J.A."/>
            <person name="Ng W.-L."/>
            <person name="Kazmierczak K.M."/>
            <person name="Andrzejewski T.M."/>
            <person name="Davidsen T.M."/>
            <person name="Wayne K.J."/>
            <person name="Tettelin H."/>
            <person name="Glass J.I."/>
            <person name="Rusch D."/>
            <person name="Podicherti R."/>
            <person name="Tsui H.-C.T."/>
            <person name="Winkler M.E."/>
        </authorList>
    </citation>
    <scope>NUCLEOTIDE SEQUENCE</scope>
</reference>
<dbReference type="InterPro" id="IPR008949">
    <property type="entry name" value="Isoprenoid_synthase_dom_sf"/>
</dbReference>
<evidence type="ECO:0008006" key="4">
    <source>
        <dbReference type="Google" id="ProtNLM"/>
    </source>
</evidence>
<keyword evidence="1" id="KW-0479">Metal-binding</keyword>
<dbReference type="Pfam" id="PF00348">
    <property type="entry name" value="polyprenyl_synt"/>
    <property type="match status" value="1"/>
</dbReference>
<name>A0A381QSK8_9ZZZZ</name>
<evidence type="ECO:0000256" key="2">
    <source>
        <dbReference type="ARBA" id="ARBA00022842"/>
    </source>
</evidence>
<dbReference type="SUPFAM" id="SSF48576">
    <property type="entry name" value="Terpenoid synthases"/>
    <property type="match status" value="1"/>
</dbReference>
<dbReference type="Gene3D" id="1.10.600.10">
    <property type="entry name" value="Farnesyl Diphosphate Synthase"/>
    <property type="match status" value="1"/>
</dbReference>
<dbReference type="InterPro" id="IPR000092">
    <property type="entry name" value="Polyprenyl_synt"/>
</dbReference>
<dbReference type="SFLD" id="SFLDS00005">
    <property type="entry name" value="Isoprenoid_Synthase_Type_I"/>
    <property type="match status" value="1"/>
</dbReference>
<sequence>MSDGVHLKPELPLVLSRYRDVMDLALKDAISDRSIFLYDMLRYCMGWSDTNGVPLEAEKGKGIRPSLCLFTCEALGGDIGKALPAAVSLELIHNFSLIHDEIQDSDEIRHHRPTLWNVWGIPKALVAGNVMRVLADRSMFTMPSDDPKLLSASSLIVSEACLEMIEGQYMDISFEGGNSIGVDQYMKMISHKTGALLRSSVHIGAIIGSRGGRVADTFREIGVKLGFMFQIKDDILGTWGDTASTGKPVGSDIRRKKNTLPIIHARESQTQTYQEEISELYSMESIQDHHVDRVLDILDATEARHYCQGLVEDYALDVSKDIQNIGFSKNSREEFQELVSFLVDRSF</sequence>